<evidence type="ECO:0000313" key="2">
    <source>
        <dbReference type="EMBL" id="GEL60104.1"/>
    </source>
</evidence>
<keyword evidence="4" id="KW-1185">Reference proteome</keyword>
<accession>A0A0D6N4Z3</accession>
<protein>
    <submittedName>
        <fullName evidence="1">Plasmid replication protein</fullName>
    </submittedName>
</protein>
<reference evidence="1 3" key="1">
    <citation type="submission" date="2012-11" db="EMBL/GenBank/DDBJ databases">
        <title>Whole genome sequence of Acetobacter cibinongensis 4H-1.</title>
        <authorList>
            <person name="Azuma Y."/>
            <person name="Higashiura N."/>
            <person name="Hirakawa H."/>
            <person name="Matsushita K."/>
        </authorList>
    </citation>
    <scope>NUCLEOTIDE SEQUENCE [LARGE SCALE GENOMIC DNA]</scope>
    <source>
        <strain evidence="1 3">4H-1</strain>
    </source>
</reference>
<accession>A0A6N3SSU3</accession>
<proteinExistence type="predicted"/>
<gene>
    <name evidence="1" type="ORF">Abci_013_011</name>
    <name evidence="2" type="ORF">ACI01nite_27060</name>
</gene>
<sequence>MNDGGYPHHRAAWPTKWTGGGQIQAFGLCKIEGYKIRTDQKGTWCVPTSGNGLEWPMTRP</sequence>
<comment type="caution">
    <text evidence="1">The sequence shown here is derived from an EMBL/GenBank/DDBJ whole genome shotgun (WGS) entry which is preliminary data.</text>
</comment>
<dbReference type="STRING" id="1231339.Abci_013_011"/>
<dbReference type="EMBL" id="BAMV01000013">
    <property type="protein sequence ID" value="GAN60586.1"/>
    <property type="molecule type" value="Genomic_DNA"/>
</dbReference>
<dbReference type="Proteomes" id="UP000321891">
    <property type="component" value="Unassembled WGS sequence"/>
</dbReference>
<evidence type="ECO:0000313" key="1">
    <source>
        <dbReference type="EMBL" id="GAN60586.1"/>
    </source>
</evidence>
<dbReference type="AlphaFoldDB" id="A0A0D6N4Z3"/>
<evidence type="ECO:0000313" key="4">
    <source>
        <dbReference type="Proteomes" id="UP000321891"/>
    </source>
</evidence>
<dbReference type="EMBL" id="BJVU01000023">
    <property type="protein sequence ID" value="GEL60104.1"/>
    <property type="molecule type" value="Genomic_DNA"/>
</dbReference>
<organism evidence="1 3">
    <name type="scientific">Acetobacter cibinongensis</name>
    <dbReference type="NCBI Taxonomy" id="146475"/>
    <lineage>
        <taxon>Bacteria</taxon>
        <taxon>Pseudomonadati</taxon>
        <taxon>Pseudomonadota</taxon>
        <taxon>Alphaproteobacteria</taxon>
        <taxon>Acetobacterales</taxon>
        <taxon>Acetobacteraceae</taxon>
        <taxon>Acetobacter</taxon>
    </lineage>
</organism>
<name>A0A0D6N4Z3_9PROT</name>
<evidence type="ECO:0000313" key="3">
    <source>
        <dbReference type="Proteomes" id="UP000032671"/>
    </source>
</evidence>
<reference evidence="2 4" key="2">
    <citation type="submission" date="2019-07" db="EMBL/GenBank/DDBJ databases">
        <title>Whole genome shotgun sequence of Acetobacter cibinongensis NBRC 16605.</title>
        <authorList>
            <person name="Hosoyama A."/>
            <person name="Uohara A."/>
            <person name="Ohji S."/>
            <person name="Ichikawa N."/>
        </authorList>
    </citation>
    <scope>NUCLEOTIDE SEQUENCE [LARGE SCALE GENOMIC DNA]</scope>
    <source>
        <strain evidence="2 4">NBRC 16605</strain>
    </source>
</reference>
<dbReference type="Proteomes" id="UP000032671">
    <property type="component" value="Unassembled WGS sequence"/>
</dbReference>